<sequence length="371" mass="39639">MDYFDYASTTPMDPHILDIYREVAEHFWGNPNSLHDTGGAAKELLDRCTDALATLLGVPAEGLTFTSGGSAGNAAALHALAHGRKHLGTHIIIGGAEHASLHTAAGQLESAGFQITAIPYEENGLLNLRQLKSAIREETILVSIAHCNGEIGAIQPLGEIRESLRGSAALLHSDLVQSFGKWSVEEAVRHADSFTLSSHKIHGPKGMGALYINPSIALIPAHRISGTPDLPGITAFTAAAERAVPMPDHYQMLRDSFFSSLDRKLGNGYRVFEGPPGQQLPQVIGLAIEGIEGQWLMLECNRRGMAISTGSACQSGMQGMPITLKSMGATERDGKEFIRISFGPSTTLEKIDRLTDTLAEVRLSISSGGVI</sequence>
<dbReference type="Proteomes" id="UP000076510">
    <property type="component" value="Unassembled WGS sequence"/>
</dbReference>
<keyword evidence="2" id="KW-0663">Pyridoxal phosphate</keyword>
<protein>
    <recommendedName>
        <fullName evidence="3">Aminotransferase class V domain-containing protein</fullName>
    </recommendedName>
</protein>
<dbReference type="RefSeq" id="WP_048012639.1">
    <property type="nucleotide sequence ID" value="NZ_CP047095.1"/>
</dbReference>
<dbReference type="OrthoDB" id="9808002at2"/>
<organism evidence="4 5">
    <name type="scientific">Rossellomorea marisflavi</name>
    <dbReference type="NCBI Taxonomy" id="189381"/>
    <lineage>
        <taxon>Bacteria</taxon>
        <taxon>Bacillati</taxon>
        <taxon>Bacillota</taxon>
        <taxon>Bacilli</taxon>
        <taxon>Bacillales</taxon>
        <taxon>Bacillaceae</taxon>
        <taxon>Rossellomorea</taxon>
    </lineage>
</organism>
<dbReference type="SUPFAM" id="SSF53383">
    <property type="entry name" value="PLP-dependent transferases"/>
    <property type="match status" value="1"/>
</dbReference>
<reference evidence="5" key="1">
    <citation type="submission" date="2016-01" db="EMBL/GenBank/DDBJ databases">
        <title>Whole genome sequencing of Bhargavaea cecembensis T14.</title>
        <authorList>
            <person name="Hong K.W."/>
        </authorList>
    </citation>
    <scope>NUCLEOTIDE SEQUENCE [LARGE SCALE GENOMIC DNA]</scope>
    <source>
        <strain evidence="5">M19</strain>
    </source>
</reference>
<dbReference type="Pfam" id="PF00266">
    <property type="entry name" value="Aminotran_5"/>
    <property type="match status" value="2"/>
</dbReference>
<dbReference type="AlphaFoldDB" id="A0A163IQ80"/>
<dbReference type="PANTHER" id="PTHR11601">
    <property type="entry name" value="CYSTEINE DESULFURYLASE FAMILY MEMBER"/>
    <property type="match status" value="1"/>
</dbReference>
<comment type="cofactor">
    <cofactor evidence="1">
        <name>pyridoxal 5'-phosphate</name>
        <dbReference type="ChEBI" id="CHEBI:597326"/>
    </cofactor>
</comment>
<dbReference type="Gene3D" id="3.40.640.10">
    <property type="entry name" value="Type I PLP-dependent aspartate aminotransferase-like (Major domain)"/>
    <property type="match status" value="1"/>
</dbReference>
<accession>A0A163IQ80</accession>
<dbReference type="Gene3D" id="1.10.260.50">
    <property type="match status" value="1"/>
</dbReference>
<dbReference type="EMBL" id="LQQY01000047">
    <property type="protein sequence ID" value="KZE43526.1"/>
    <property type="molecule type" value="Genomic_DNA"/>
</dbReference>
<evidence type="ECO:0000313" key="4">
    <source>
        <dbReference type="EMBL" id="KZE43526.1"/>
    </source>
</evidence>
<dbReference type="InterPro" id="IPR015422">
    <property type="entry name" value="PyrdxlP-dep_Trfase_small"/>
</dbReference>
<dbReference type="PANTHER" id="PTHR11601:SF36">
    <property type="entry name" value="CYSTEINE DESULFURASE NIFS-RELATED"/>
    <property type="match status" value="1"/>
</dbReference>
<evidence type="ECO:0000259" key="3">
    <source>
        <dbReference type="Pfam" id="PF00266"/>
    </source>
</evidence>
<feature type="domain" description="Aminotransferase class V" evidence="3">
    <location>
        <begin position="222"/>
        <end position="354"/>
    </location>
</feature>
<dbReference type="InterPro" id="IPR000192">
    <property type="entry name" value="Aminotrans_V_dom"/>
</dbReference>
<gene>
    <name evidence="4" type="ORF">AV649_09990</name>
</gene>
<dbReference type="NCBIfam" id="NF002806">
    <property type="entry name" value="PRK02948.1"/>
    <property type="match status" value="1"/>
</dbReference>
<dbReference type="Gene3D" id="3.90.1150.10">
    <property type="entry name" value="Aspartate Aminotransferase, domain 1"/>
    <property type="match status" value="1"/>
</dbReference>
<name>A0A163IQ80_9BACI</name>
<proteinExistence type="predicted"/>
<evidence type="ECO:0000313" key="5">
    <source>
        <dbReference type="Proteomes" id="UP000076510"/>
    </source>
</evidence>
<dbReference type="PIRSF" id="PIRSF005572">
    <property type="entry name" value="NifS"/>
    <property type="match status" value="1"/>
</dbReference>
<dbReference type="InterPro" id="IPR015421">
    <property type="entry name" value="PyrdxlP-dep_Trfase_major"/>
</dbReference>
<evidence type="ECO:0000256" key="2">
    <source>
        <dbReference type="ARBA" id="ARBA00022898"/>
    </source>
</evidence>
<feature type="domain" description="Aminotransferase class V" evidence="3">
    <location>
        <begin position="3"/>
        <end position="214"/>
    </location>
</feature>
<evidence type="ECO:0000256" key="1">
    <source>
        <dbReference type="ARBA" id="ARBA00001933"/>
    </source>
</evidence>
<dbReference type="InterPro" id="IPR015424">
    <property type="entry name" value="PyrdxlP-dep_Trfase"/>
</dbReference>
<dbReference type="PATRIC" id="fig|189381.10.peg.3259"/>
<comment type="caution">
    <text evidence="4">The sequence shown here is derived from an EMBL/GenBank/DDBJ whole genome shotgun (WGS) entry which is preliminary data.</text>
</comment>
<dbReference type="GO" id="GO:0003824">
    <property type="term" value="F:catalytic activity"/>
    <property type="evidence" value="ECO:0007669"/>
    <property type="project" value="UniProtKB-ARBA"/>
</dbReference>
<dbReference type="InterPro" id="IPR016454">
    <property type="entry name" value="Cysteine_dSase"/>
</dbReference>